<evidence type="ECO:0000313" key="3">
    <source>
        <dbReference type="Proteomes" id="UP001321749"/>
    </source>
</evidence>
<feature type="region of interest" description="Disordered" evidence="1">
    <location>
        <begin position="1"/>
        <end position="22"/>
    </location>
</feature>
<reference evidence="2" key="2">
    <citation type="submission" date="2023-06" db="EMBL/GenBank/DDBJ databases">
        <authorList>
            <consortium name="Lawrence Berkeley National Laboratory"/>
            <person name="Mondo S.J."/>
            <person name="Hensen N."/>
            <person name="Bonometti L."/>
            <person name="Westerberg I."/>
            <person name="Brannstrom I.O."/>
            <person name="Guillou S."/>
            <person name="Cros-Aarteil S."/>
            <person name="Calhoun S."/>
            <person name="Haridas S."/>
            <person name="Kuo A."/>
            <person name="Pangilinan J."/>
            <person name="Riley R."/>
            <person name="Labutti K."/>
            <person name="Andreopoulos B."/>
            <person name="Lipzen A."/>
            <person name="Chen C."/>
            <person name="Yanf M."/>
            <person name="Daum C."/>
            <person name="Ng V."/>
            <person name="Clum A."/>
            <person name="Steindorff A."/>
            <person name="Ohm R."/>
            <person name="Martin F."/>
            <person name="Silar P."/>
            <person name="Natvig D."/>
            <person name="Lalanne C."/>
            <person name="Gautier V."/>
            <person name="Ament-Velasquez S.L."/>
            <person name="Kruys A."/>
            <person name="Hutchinson M.I."/>
            <person name="Powell A.J."/>
            <person name="Barry K."/>
            <person name="Miller A.N."/>
            <person name="Grigoriev I.V."/>
            <person name="Debuchy R."/>
            <person name="Gladieux P."/>
            <person name="Thoren M.H."/>
            <person name="Johannesson H."/>
        </authorList>
    </citation>
    <scope>NUCLEOTIDE SEQUENCE</scope>
    <source>
        <strain evidence="2">PSN324</strain>
    </source>
</reference>
<keyword evidence="3" id="KW-1185">Reference proteome</keyword>
<name>A0AAV9HUP4_9PEZI</name>
<comment type="caution">
    <text evidence="2">The sequence shown here is derived from an EMBL/GenBank/DDBJ whole genome shotgun (WGS) entry which is preliminary data.</text>
</comment>
<sequence>MEQVQKSDLPLRCKPEGPANLPEPEVSINLDDPVIQFENIPALIQEIRSSRKDILYVTGINSFDFERLVAIEEQPEFPKIHFSRFFYKKRLLIITIPTPGHEALHANLWSKFVIQRAQMGLDDHWRDQAAGRFRVPHGHQGGNGGDAGEGDSSGCPRIIPKRDWPTLVFEAGYCQSLDSLRAKMRWWFRCSNHQVKIVVLIKYNSAQSRITLEKWQEELTLPTQQGPITRSRALAIPVPIPQRNQEILINKNTSTSPATFDVIRAPLVLDFRQVFLRDPIAGETDFTFNEGTLQRYAEVVWDDLE</sequence>
<gene>
    <name evidence="2" type="ORF">QBC42DRAFT_263240</name>
</gene>
<organism evidence="2 3">
    <name type="scientific">Cladorrhinum samala</name>
    <dbReference type="NCBI Taxonomy" id="585594"/>
    <lineage>
        <taxon>Eukaryota</taxon>
        <taxon>Fungi</taxon>
        <taxon>Dikarya</taxon>
        <taxon>Ascomycota</taxon>
        <taxon>Pezizomycotina</taxon>
        <taxon>Sordariomycetes</taxon>
        <taxon>Sordariomycetidae</taxon>
        <taxon>Sordariales</taxon>
        <taxon>Podosporaceae</taxon>
        <taxon>Cladorrhinum</taxon>
    </lineage>
</organism>
<dbReference type="EMBL" id="MU864947">
    <property type="protein sequence ID" value="KAK4464584.1"/>
    <property type="molecule type" value="Genomic_DNA"/>
</dbReference>
<dbReference type="Proteomes" id="UP001321749">
    <property type="component" value="Unassembled WGS sequence"/>
</dbReference>
<evidence type="ECO:0000256" key="1">
    <source>
        <dbReference type="SAM" id="MobiDB-lite"/>
    </source>
</evidence>
<proteinExistence type="predicted"/>
<reference evidence="2" key="1">
    <citation type="journal article" date="2023" name="Mol. Phylogenet. Evol.">
        <title>Genome-scale phylogeny and comparative genomics of the fungal order Sordariales.</title>
        <authorList>
            <person name="Hensen N."/>
            <person name="Bonometti L."/>
            <person name="Westerberg I."/>
            <person name="Brannstrom I.O."/>
            <person name="Guillou S."/>
            <person name="Cros-Aarteil S."/>
            <person name="Calhoun S."/>
            <person name="Haridas S."/>
            <person name="Kuo A."/>
            <person name="Mondo S."/>
            <person name="Pangilinan J."/>
            <person name="Riley R."/>
            <person name="LaButti K."/>
            <person name="Andreopoulos B."/>
            <person name="Lipzen A."/>
            <person name="Chen C."/>
            <person name="Yan M."/>
            <person name="Daum C."/>
            <person name="Ng V."/>
            <person name="Clum A."/>
            <person name="Steindorff A."/>
            <person name="Ohm R.A."/>
            <person name="Martin F."/>
            <person name="Silar P."/>
            <person name="Natvig D.O."/>
            <person name="Lalanne C."/>
            <person name="Gautier V."/>
            <person name="Ament-Velasquez S.L."/>
            <person name="Kruys A."/>
            <person name="Hutchinson M.I."/>
            <person name="Powell A.J."/>
            <person name="Barry K."/>
            <person name="Miller A.N."/>
            <person name="Grigoriev I.V."/>
            <person name="Debuchy R."/>
            <person name="Gladieux P."/>
            <person name="Hiltunen Thoren M."/>
            <person name="Johannesson H."/>
        </authorList>
    </citation>
    <scope>NUCLEOTIDE SEQUENCE</scope>
    <source>
        <strain evidence="2">PSN324</strain>
    </source>
</reference>
<evidence type="ECO:0000313" key="2">
    <source>
        <dbReference type="EMBL" id="KAK4464584.1"/>
    </source>
</evidence>
<accession>A0AAV9HUP4</accession>
<protein>
    <submittedName>
        <fullName evidence="2">Uncharacterized protein</fullName>
    </submittedName>
</protein>
<dbReference type="AlphaFoldDB" id="A0AAV9HUP4"/>